<keyword evidence="3" id="KW-0274">FAD</keyword>
<keyword evidence="2" id="KW-0285">Flavoprotein</keyword>
<reference evidence="7 9" key="2">
    <citation type="submission" date="2020-08" db="EMBL/GenBank/DDBJ databases">
        <title>Genomic Encyclopedia of Type Strains, Phase IV (KMG-IV): sequencing the most valuable type-strain genomes for metagenomic binning, comparative biology and taxonomic classification.</title>
        <authorList>
            <person name="Goeker M."/>
        </authorList>
    </citation>
    <scope>NUCLEOTIDE SEQUENCE [LARGE SCALE GENOMIC DNA]</scope>
    <source>
        <strain evidence="7 9">DSM 10368</strain>
    </source>
</reference>
<comment type="cofactor">
    <cofactor evidence="1">
        <name>FAD</name>
        <dbReference type="ChEBI" id="CHEBI:57692"/>
    </cofactor>
</comment>
<organism evidence="6 8">
    <name type="scientific">Aminobacter aminovorans</name>
    <name type="common">Chelatobacter heintzii</name>
    <dbReference type="NCBI Taxonomy" id="83263"/>
    <lineage>
        <taxon>Bacteria</taxon>
        <taxon>Pseudomonadati</taxon>
        <taxon>Pseudomonadota</taxon>
        <taxon>Alphaproteobacteria</taxon>
        <taxon>Hyphomicrobiales</taxon>
        <taxon>Phyllobacteriaceae</taxon>
        <taxon>Aminobacter</taxon>
    </lineage>
</organism>
<evidence type="ECO:0000313" key="7">
    <source>
        <dbReference type="EMBL" id="MBB3708588.1"/>
    </source>
</evidence>
<dbReference type="GO" id="GO:0008202">
    <property type="term" value="P:steroid metabolic process"/>
    <property type="evidence" value="ECO:0007669"/>
    <property type="project" value="UniProtKB-ARBA"/>
</dbReference>
<dbReference type="InterPro" id="IPR027477">
    <property type="entry name" value="Succ_DH/fumarate_Rdtase_cat_sf"/>
</dbReference>
<evidence type="ECO:0000256" key="1">
    <source>
        <dbReference type="ARBA" id="ARBA00001974"/>
    </source>
</evidence>
<evidence type="ECO:0000256" key="4">
    <source>
        <dbReference type="ARBA" id="ARBA00023002"/>
    </source>
</evidence>
<dbReference type="EMBL" id="JACICB010000021">
    <property type="protein sequence ID" value="MBB3708588.1"/>
    <property type="molecule type" value="Genomic_DNA"/>
</dbReference>
<reference evidence="6 8" key="1">
    <citation type="submission" date="2016-03" db="EMBL/GenBank/DDBJ databases">
        <title>Complete genome of Aminobacter aminovorans KCTC 2477.</title>
        <authorList>
            <person name="Kim K.M."/>
        </authorList>
    </citation>
    <scope>NUCLEOTIDE SEQUENCE [LARGE SCALE GENOMIC DNA]</scope>
    <source>
        <strain evidence="6 8">KCTC 2477</strain>
        <plasmid evidence="6 8">pAA04</plasmid>
    </source>
</reference>
<dbReference type="GO" id="GO:0016491">
    <property type="term" value="F:oxidoreductase activity"/>
    <property type="evidence" value="ECO:0007669"/>
    <property type="project" value="UniProtKB-KW"/>
</dbReference>
<geneLocation type="plasmid" evidence="6 8">
    <name>pAA04</name>
</geneLocation>
<dbReference type="Gene3D" id="3.50.50.60">
    <property type="entry name" value="FAD/NAD(P)-binding domain"/>
    <property type="match status" value="2"/>
</dbReference>
<evidence type="ECO:0000313" key="9">
    <source>
        <dbReference type="Proteomes" id="UP000577697"/>
    </source>
</evidence>
<keyword evidence="9" id="KW-1185">Reference proteome</keyword>
<gene>
    <name evidence="6" type="ORF">AA2016_6623</name>
    <name evidence="7" type="ORF">FHS67_004928</name>
</gene>
<dbReference type="SUPFAM" id="SSF51905">
    <property type="entry name" value="FAD/NAD(P)-binding domain"/>
    <property type="match status" value="1"/>
</dbReference>
<dbReference type="EMBL" id="CP015009">
    <property type="protein sequence ID" value="AMS45513.1"/>
    <property type="molecule type" value="Genomic_DNA"/>
</dbReference>
<dbReference type="InterPro" id="IPR050315">
    <property type="entry name" value="FAD-oxidoreductase_2"/>
</dbReference>
<accession>A0AAC8YW63</accession>
<dbReference type="PANTHER" id="PTHR43400">
    <property type="entry name" value="FUMARATE REDUCTASE"/>
    <property type="match status" value="1"/>
</dbReference>
<dbReference type="PANTHER" id="PTHR43400:SF10">
    <property type="entry name" value="3-OXOSTEROID 1-DEHYDROGENASE"/>
    <property type="match status" value="1"/>
</dbReference>
<dbReference type="KEGG" id="aak:AA2016_6623"/>
<dbReference type="Pfam" id="PF00890">
    <property type="entry name" value="FAD_binding_2"/>
    <property type="match status" value="1"/>
</dbReference>
<evidence type="ECO:0000259" key="5">
    <source>
        <dbReference type="Pfam" id="PF00890"/>
    </source>
</evidence>
<keyword evidence="4" id="KW-0560">Oxidoreductase</keyword>
<dbReference type="Proteomes" id="UP000075755">
    <property type="component" value="Plasmid pAA04"/>
</dbReference>
<dbReference type="RefSeq" id="WP_067970270.1">
    <property type="nucleotide sequence ID" value="NZ_CP015009.1"/>
</dbReference>
<dbReference type="InterPro" id="IPR036188">
    <property type="entry name" value="FAD/NAD-bd_sf"/>
</dbReference>
<evidence type="ECO:0000256" key="2">
    <source>
        <dbReference type="ARBA" id="ARBA00022630"/>
    </source>
</evidence>
<feature type="domain" description="FAD-dependent oxidoreductase 2 FAD-binding" evidence="5">
    <location>
        <begin position="7"/>
        <end position="547"/>
    </location>
</feature>
<proteinExistence type="predicted"/>
<dbReference type="Proteomes" id="UP000577697">
    <property type="component" value="Unassembled WGS sequence"/>
</dbReference>
<dbReference type="SUPFAM" id="SSF56425">
    <property type="entry name" value="Succinate dehydrogenase/fumarate reductase flavoprotein, catalytic domain"/>
    <property type="match status" value="1"/>
</dbReference>
<evidence type="ECO:0000313" key="6">
    <source>
        <dbReference type="EMBL" id="AMS45513.1"/>
    </source>
</evidence>
<evidence type="ECO:0000313" key="8">
    <source>
        <dbReference type="Proteomes" id="UP000075755"/>
    </source>
</evidence>
<evidence type="ECO:0000256" key="3">
    <source>
        <dbReference type="ARBA" id="ARBA00022827"/>
    </source>
</evidence>
<dbReference type="AlphaFoldDB" id="A0AAC8YW63"/>
<protein>
    <submittedName>
        <fullName evidence="6">3-oxosteroid 1-dehydrogenase</fullName>
    </submittedName>
    <submittedName>
        <fullName evidence="7">Succinate dehydrogenase/fumarate reductase flavoprotein subunit</fullName>
    </submittedName>
</protein>
<sequence>MLEDTYDLIVAGAGAAGMAAAIIAHSKNLKVLIVEKTKYVGGTTSYSGAVAWVPNSRQNRDRGVEDSVALATEYLDNVLGNLPGRDARVAYLNHAPEAFEYIEKVSHLQYFVRDSNSPDYSPQVPGAVLSGRGITPKNFDGRLLGEKFKDLRPPLPELSLFGRVMVDGVDLYHLLHAKRSLNSAVHVLKMLARDVRDRVFYSRFGRGTRLTSGNAAVARLYKTVLDMKIPVLLNAPIAGLLKDGGRVSGVEVQIEGLKRKILASRGVILATGGFPWGKDLRKQHMSDVPVGYSAASTDSVGDGISVAVDAGAKLSTENSDGAFWCPVSVGKRSDGTTAYFPHLMADRSKPGLIAINGAGKRFYNESENYHDFVRAMLADGDGASDRRYFLICDASFVRKYIFGMVPPLARARRAQVRSGYLIEARSLEELADKTGVSRAGLQETLQRYNHFAAKGVDPDFGKGSTAYNRYLGDPEHAPNPCLAPIDKAPFYAIQIFPGDIGTAYGLAADDRSRVLDEQGRPIPGLYACGNDRSSIMGGRYPSGGITIGPALTFAYLAVLDVLGLRPVTTTEGRASA</sequence>
<name>A0AAC8YW63_AMIAI</name>
<dbReference type="InterPro" id="IPR003953">
    <property type="entry name" value="FAD-dep_OxRdtase_2_FAD-bd"/>
</dbReference>
<keyword evidence="6" id="KW-0614">Plasmid</keyword>